<dbReference type="PROSITE" id="PS51186">
    <property type="entry name" value="GNAT"/>
    <property type="match status" value="1"/>
</dbReference>
<dbReference type="EMBL" id="CP035758">
    <property type="protein sequence ID" value="QBD75784.1"/>
    <property type="molecule type" value="Genomic_DNA"/>
</dbReference>
<sequence>MSLITELVPNAEAEFLLPVLADAEEGEERIRATFSDPACAIYASRLDGRLVGAAVVSWPEHEPAEIIYIAVVPACRGRGYGKQIINFLLEELRRRHSGSLLVGTANSSLENIAFYQKCGFRMFEVRRDYFSYIQPPLAEHGIVLQDMLVFRYDLGK</sequence>
<dbReference type="KEGG" id="kbs:EPA93_07100"/>
<name>A0A4P6JKT9_KTERU</name>
<evidence type="ECO:0000313" key="4">
    <source>
        <dbReference type="EMBL" id="QBD75784.1"/>
    </source>
</evidence>
<dbReference type="GO" id="GO:0016747">
    <property type="term" value="F:acyltransferase activity, transferring groups other than amino-acyl groups"/>
    <property type="evidence" value="ECO:0007669"/>
    <property type="project" value="InterPro"/>
</dbReference>
<dbReference type="RefSeq" id="WP_129886381.1">
    <property type="nucleotide sequence ID" value="NZ_CP035758.1"/>
</dbReference>
<dbReference type="Pfam" id="PF00583">
    <property type="entry name" value="Acetyltransf_1"/>
    <property type="match status" value="1"/>
</dbReference>
<dbReference type="OrthoDB" id="162775at2"/>
<evidence type="ECO:0000256" key="2">
    <source>
        <dbReference type="ARBA" id="ARBA00023315"/>
    </source>
</evidence>
<gene>
    <name evidence="4" type="ORF">EPA93_07100</name>
</gene>
<organism evidence="4 5">
    <name type="scientific">Ktedonosporobacter rubrisoli</name>
    <dbReference type="NCBI Taxonomy" id="2509675"/>
    <lineage>
        <taxon>Bacteria</taxon>
        <taxon>Bacillati</taxon>
        <taxon>Chloroflexota</taxon>
        <taxon>Ktedonobacteria</taxon>
        <taxon>Ktedonobacterales</taxon>
        <taxon>Ktedonosporobacteraceae</taxon>
        <taxon>Ktedonosporobacter</taxon>
    </lineage>
</organism>
<protein>
    <submittedName>
        <fullName evidence="4">GNAT family N-acetyltransferase</fullName>
    </submittedName>
</protein>
<dbReference type="AlphaFoldDB" id="A0A4P6JKT9"/>
<keyword evidence="5" id="KW-1185">Reference proteome</keyword>
<dbReference type="Proteomes" id="UP000290365">
    <property type="component" value="Chromosome"/>
</dbReference>
<proteinExistence type="predicted"/>
<accession>A0A4P6JKT9</accession>
<dbReference type="Gene3D" id="3.40.630.30">
    <property type="match status" value="1"/>
</dbReference>
<evidence type="ECO:0000259" key="3">
    <source>
        <dbReference type="PROSITE" id="PS51186"/>
    </source>
</evidence>
<keyword evidence="2" id="KW-0012">Acyltransferase</keyword>
<dbReference type="PANTHER" id="PTHR43420">
    <property type="entry name" value="ACETYLTRANSFERASE"/>
    <property type="match status" value="1"/>
</dbReference>
<dbReference type="InterPro" id="IPR050680">
    <property type="entry name" value="YpeA/RimI_acetyltransf"/>
</dbReference>
<dbReference type="CDD" id="cd04301">
    <property type="entry name" value="NAT_SF"/>
    <property type="match status" value="1"/>
</dbReference>
<evidence type="ECO:0000313" key="5">
    <source>
        <dbReference type="Proteomes" id="UP000290365"/>
    </source>
</evidence>
<reference evidence="4 5" key="1">
    <citation type="submission" date="2019-01" db="EMBL/GenBank/DDBJ databases">
        <title>Ktedonosporobacter rubrisoli SCAWS-G2.</title>
        <authorList>
            <person name="Huang Y."/>
            <person name="Yan B."/>
        </authorList>
    </citation>
    <scope>NUCLEOTIDE SEQUENCE [LARGE SCALE GENOMIC DNA]</scope>
    <source>
        <strain evidence="4 5">SCAWS-G2</strain>
    </source>
</reference>
<keyword evidence="1 4" id="KW-0808">Transferase</keyword>
<dbReference type="InterPro" id="IPR016181">
    <property type="entry name" value="Acyl_CoA_acyltransferase"/>
</dbReference>
<dbReference type="SUPFAM" id="SSF55729">
    <property type="entry name" value="Acyl-CoA N-acyltransferases (Nat)"/>
    <property type="match status" value="1"/>
</dbReference>
<feature type="domain" description="N-acetyltransferase" evidence="3">
    <location>
        <begin position="2"/>
        <end position="138"/>
    </location>
</feature>
<evidence type="ECO:0000256" key="1">
    <source>
        <dbReference type="ARBA" id="ARBA00022679"/>
    </source>
</evidence>
<dbReference type="InterPro" id="IPR000182">
    <property type="entry name" value="GNAT_dom"/>
</dbReference>